<dbReference type="InterPro" id="IPR003675">
    <property type="entry name" value="Rce1/LyrA-like_dom"/>
</dbReference>
<name>A0A853ATN4_9PSEU</name>
<accession>A0A853ATN4</accession>
<evidence type="ECO:0000256" key="2">
    <source>
        <dbReference type="SAM" id="Phobius"/>
    </source>
</evidence>
<dbReference type="Pfam" id="PF02517">
    <property type="entry name" value="Rce1-like"/>
    <property type="match status" value="1"/>
</dbReference>
<reference evidence="4 5" key="1">
    <citation type="submission" date="2020-07" db="EMBL/GenBank/DDBJ databases">
        <title>Sequencing the genomes of 1000 actinobacteria strains.</title>
        <authorList>
            <person name="Klenk H.-P."/>
        </authorList>
    </citation>
    <scope>NUCLEOTIDE SEQUENCE [LARGE SCALE GENOMIC DNA]</scope>
    <source>
        <strain evidence="4 5">DSM 44065</strain>
    </source>
</reference>
<proteinExistence type="predicted"/>
<feature type="transmembrane region" description="Helical" evidence="2">
    <location>
        <begin position="234"/>
        <end position="256"/>
    </location>
</feature>
<gene>
    <name evidence="4" type="ORF">HNR68_004649</name>
</gene>
<evidence type="ECO:0000256" key="1">
    <source>
        <dbReference type="SAM" id="MobiDB-lite"/>
    </source>
</evidence>
<keyword evidence="5" id="KW-1185">Reference proteome</keyword>
<protein>
    <recommendedName>
        <fullName evidence="3">CAAX prenyl protease 2/Lysostaphin resistance protein A-like domain-containing protein</fullName>
    </recommendedName>
</protein>
<feature type="transmembrane region" description="Helical" evidence="2">
    <location>
        <begin position="120"/>
        <end position="138"/>
    </location>
</feature>
<dbReference type="AlphaFoldDB" id="A0A853ATN4"/>
<feature type="transmembrane region" description="Helical" evidence="2">
    <location>
        <begin position="12"/>
        <end position="34"/>
    </location>
</feature>
<evidence type="ECO:0000313" key="4">
    <source>
        <dbReference type="EMBL" id="NYI86019.1"/>
    </source>
</evidence>
<dbReference type="InterPro" id="IPR042150">
    <property type="entry name" value="MmRce1-like"/>
</dbReference>
<feature type="compositionally biased region" description="Low complexity" evidence="1">
    <location>
        <begin position="266"/>
        <end position="279"/>
    </location>
</feature>
<dbReference type="PANTHER" id="PTHR35797">
    <property type="entry name" value="PROTEASE-RELATED"/>
    <property type="match status" value="1"/>
</dbReference>
<dbReference type="PANTHER" id="PTHR35797:SF1">
    <property type="entry name" value="PROTEASE"/>
    <property type="match status" value="1"/>
</dbReference>
<feature type="region of interest" description="Disordered" evidence="1">
    <location>
        <begin position="258"/>
        <end position="279"/>
    </location>
</feature>
<keyword evidence="2" id="KW-0812">Transmembrane</keyword>
<evidence type="ECO:0000259" key="3">
    <source>
        <dbReference type="Pfam" id="PF02517"/>
    </source>
</evidence>
<evidence type="ECO:0000313" key="5">
    <source>
        <dbReference type="Proteomes" id="UP000587002"/>
    </source>
</evidence>
<feature type="transmembrane region" description="Helical" evidence="2">
    <location>
        <begin position="209"/>
        <end position="228"/>
    </location>
</feature>
<dbReference type="Proteomes" id="UP000587002">
    <property type="component" value="Unassembled WGS sequence"/>
</dbReference>
<keyword evidence="2" id="KW-0472">Membrane</keyword>
<dbReference type="GO" id="GO:0080120">
    <property type="term" value="P:CAAX-box protein maturation"/>
    <property type="evidence" value="ECO:0007669"/>
    <property type="project" value="UniProtKB-ARBA"/>
</dbReference>
<dbReference type="EMBL" id="JACCFJ010000001">
    <property type="protein sequence ID" value="NYI86019.1"/>
    <property type="molecule type" value="Genomic_DNA"/>
</dbReference>
<dbReference type="RefSeq" id="WP_179723844.1">
    <property type="nucleotide sequence ID" value="NZ_BAABFH010000001.1"/>
</dbReference>
<feature type="domain" description="CAAX prenyl protease 2/Lysostaphin resistance protein A-like" evidence="3">
    <location>
        <begin position="119"/>
        <end position="217"/>
    </location>
</feature>
<feature type="transmembrane region" description="Helical" evidence="2">
    <location>
        <begin position="88"/>
        <end position="108"/>
    </location>
</feature>
<feature type="transmembrane region" description="Helical" evidence="2">
    <location>
        <begin position="150"/>
        <end position="166"/>
    </location>
</feature>
<feature type="transmembrane region" description="Helical" evidence="2">
    <location>
        <begin position="178"/>
        <end position="197"/>
    </location>
</feature>
<dbReference type="GO" id="GO:0004175">
    <property type="term" value="F:endopeptidase activity"/>
    <property type="evidence" value="ECO:0007669"/>
    <property type="project" value="UniProtKB-ARBA"/>
</dbReference>
<keyword evidence="2" id="KW-1133">Transmembrane helix</keyword>
<sequence>MRGSSPESRVSWGSVRLPLLFFVVVFGLSVPFWLLGAVTDVPLPAGLPISALQVVVPLVAAALLVRATGGSVVRFVRGTFDAAEVRPLWYLPALLLMPAITVVSLGLAGQPLPRPSISSVVVYAALYVVAAHAEETGWTAYATGPLQRRWGALGAGVVIGVVWAAWHVVPYSQLHGPLWVLGQCVFTVAARVLIVWLHNGSGRSTSVAVLFHAAINVCYSVSADGGVYDPVVVGAVTLGAAVLVVALWEPTTFAAPRVRHRRPRPRGSGWSRARSTPRR</sequence>
<feature type="transmembrane region" description="Helical" evidence="2">
    <location>
        <begin position="54"/>
        <end position="76"/>
    </location>
</feature>
<organism evidence="4 5">
    <name type="scientific">Saccharopolyspora hordei</name>
    <dbReference type="NCBI Taxonomy" id="1838"/>
    <lineage>
        <taxon>Bacteria</taxon>
        <taxon>Bacillati</taxon>
        <taxon>Actinomycetota</taxon>
        <taxon>Actinomycetes</taxon>
        <taxon>Pseudonocardiales</taxon>
        <taxon>Pseudonocardiaceae</taxon>
        <taxon>Saccharopolyspora</taxon>
    </lineage>
</organism>
<comment type="caution">
    <text evidence="4">The sequence shown here is derived from an EMBL/GenBank/DDBJ whole genome shotgun (WGS) entry which is preliminary data.</text>
</comment>